<dbReference type="GO" id="GO:0003677">
    <property type="term" value="F:DNA binding"/>
    <property type="evidence" value="ECO:0007669"/>
    <property type="project" value="UniProtKB-UniRule"/>
</dbReference>
<evidence type="ECO:0000256" key="1">
    <source>
        <dbReference type="ARBA" id="ARBA00023015"/>
    </source>
</evidence>
<keyword evidence="7" id="KW-1185">Reference proteome</keyword>
<evidence type="ECO:0000256" key="4">
    <source>
        <dbReference type="PROSITE-ProRule" id="PRU00335"/>
    </source>
</evidence>
<feature type="domain" description="HTH tetR-type" evidence="5">
    <location>
        <begin position="2"/>
        <end position="62"/>
    </location>
</feature>
<gene>
    <name evidence="6" type="ORF">FG384_07735</name>
</gene>
<proteinExistence type="predicted"/>
<keyword evidence="3" id="KW-0804">Transcription</keyword>
<dbReference type="SUPFAM" id="SSF48498">
    <property type="entry name" value="Tetracyclin repressor-like, C-terminal domain"/>
    <property type="match status" value="1"/>
</dbReference>
<name>A0A544TSA5_9BACI</name>
<dbReference type="Proteomes" id="UP000316626">
    <property type="component" value="Unassembled WGS sequence"/>
</dbReference>
<dbReference type="Pfam" id="PF00440">
    <property type="entry name" value="TetR_N"/>
    <property type="match status" value="1"/>
</dbReference>
<accession>A0A544TSA5</accession>
<feature type="DNA-binding region" description="H-T-H motif" evidence="4">
    <location>
        <begin position="25"/>
        <end position="44"/>
    </location>
</feature>
<dbReference type="PRINTS" id="PR00455">
    <property type="entry name" value="HTHTETR"/>
</dbReference>
<dbReference type="PANTHER" id="PTHR47506:SF1">
    <property type="entry name" value="HTH-TYPE TRANSCRIPTIONAL REGULATOR YJDC"/>
    <property type="match status" value="1"/>
</dbReference>
<dbReference type="EMBL" id="VDGI01000006">
    <property type="protein sequence ID" value="TQR20325.1"/>
    <property type="molecule type" value="Genomic_DNA"/>
</dbReference>
<evidence type="ECO:0000259" key="5">
    <source>
        <dbReference type="PROSITE" id="PS50977"/>
    </source>
</evidence>
<sequence>MENRKSQIIELALRNIREKGYLSFSYDDLAKELRVTKASIHYHFEKKEDLGLAICAKLREGLENSFIQINEVQMDIEEKPLEFILSRANQIKINEVCPISSLQADFHFLPTSMQESVRQLSQMEIDYLKELLDELKKDGRLQQIQDTEALAVLLISSTKGALQYRRVVGEGLYSTVFAQLKLLVNGNIENS</sequence>
<dbReference type="PROSITE" id="PS50977">
    <property type="entry name" value="HTH_TETR_2"/>
    <property type="match status" value="1"/>
</dbReference>
<protein>
    <submittedName>
        <fullName evidence="6">TetR/AcrR family transcriptional regulator</fullName>
    </submittedName>
</protein>
<dbReference type="InterPro" id="IPR009057">
    <property type="entry name" value="Homeodomain-like_sf"/>
</dbReference>
<dbReference type="InterPro" id="IPR036271">
    <property type="entry name" value="Tet_transcr_reg_TetR-rel_C_sf"/>
</dbReference>
<evidence type="ECO:0000256" key="2">
    <source>
        <dbReference type="ARBA" id="ARBA00023125"/>
    </source>
</evidence>
<comment type="caution">
    <text evidence="6">The sequence shown here is derived from an EMBL/GenBank/DDBJ whole genome shotgun (WGS) entry which is preliminary data.</text>
</comment>
<reference evidence="6 7" key="1">
    <citation type="submission" date="2019-06" db="EMBL/GenBank/DDBJ databases">
        <title>Psychrobacillus vulpis sp. nov., a new species isolated from feces of a red fox that inhabits in The Tablas de Daimiel Natural Park, Albacete, Spain.</title>
        <authorList>
            <person name="Rodriguez M."/>
            <person name="Reina J.C."/>
            <person name="Bejar V."/>
            <person name="Llamas I."/>
        </authorList>
    </citation>
    <scope>NUCLEOTIDE SEQUENCE [LARGE SCALE GENOMIC DNA]</scope>
    <source>
        <strain evidence="6 7">Z8</strain>
    </source>
</reference>
<evidence type="ECO:0000313" key="6">
    <source>
        <dbReference type="EMBL" id="TQR20325.1"/>
    </source>
</evidence>
<dbReference type="OrthoDB" id="9809772at2"/>
<evidence type="ECO:0000256" key="3">
    <source>
        <dbReference type="ARBA" id="ARBA00023163"/>
    </source>
</evidence>
<dbReference type="InterPro" id="IPR001647">
    <property type="entry name" value="HTH_TetR"/>
</dbReference>
<evidence type="ECO:0000313" key="7">
    <source>
        <dbReference type="Proteomes" id="UP000316626"/>
    </source>
</evidence>
<dbReference type="Gene3D" id="1.10.357.10">
    <property type="entry name" value="Tetracycline Repressor, domain 2"/>
    <property type="match status" value="1"/>
</dbReference>
<keyword evidence="1" id="KW-0805">Transcription regulation</keyword>
<dbReference type="PANTHER" id="PTHR47506">
    <property type="entry name" value="TRANSCRIPTIONAL REGULATORY PROTEIN"/>
    <property type="match status" value="1"/>
</dbReference>
<dbReference type="SUPFAM" id="SSF46689">
    <property type="entry name" value="Homeodomain-like"/>
    <property type="match status" value="1"/>
</dbReference>
<keyword evidence="2 4" id="KW-0238">DNA-binding</keyword>
<organism evidence="6 7">
    <name type="scientific">Psychrobacillus vulpis</name>
    <dbReference type="NCBI Taxonomy" id="2325572"/>
    <lineage>
        <taxon>Bacteria</taxon>
        <taxon>Bacillati</taxon>
        <taxon>Bacillota</taxon>
        <taxon>Bacilli</taxon>
        <taxon>Bacillales</taxon>
        <taxon>Bacillaceae</taxon>
        <taxon>Psychrobacillus</taxon>
    </lineage>
</organism>
<dbReference type="AlphaFoldDB" id="A0A544TSA5"/>
<dbReference type="RefSeq" id="WP_142642021.1">
    <property type="nucleotide sequence ID" value="NZ_VDGI01000006.1"/>
</dbReference>